<gene>
    <name evidence="2" type="ORF">THAOC_27496</name>
</gene>
<evidence type="ECO:0000313" key="3">
    <source>
        <dbReference type="Proteomes" id="UP000266841"/>
    </source>
</evidence>
<dbReference type="OrthoDB" id="44178at2759"/>
<evidence type="ECO:0000313" key="2">
    <source>
        <dbReference type="EMBL" id="EJK53125.1"/>
    </source>
</evidence>
<reference evidence="2 3" key="1">
    <citation type="journal article" date="2012" name="Genome Biol.">
        <title>Genome and low-iron response of an oceanic diatom adapted to chronic iron limitation.</title>
        <authorList>
            <person name="Lommer M."/>
            <person name="Specht M."/>
            <person name="Roy A.S."/>
            <person name="Kraemer L."/>
            <person name="Andreson R."/>
            <person name="Gutowska M.A."/>
            <person name="Wolf J."/>
            <person name="Bergner S.V."/>
            <person name="Schilhabel M.B."/>
            <person name="Klostermeier U.C."/>
            <person name="Beiko R.G."/>
            <person name="Rosenstiel P."/>
            <person name="Hippler M."/>
            <person name="Laroche J."/>
        </authorList>
    </citation>
    <scope>NUCLEOTIDE SEQUENCE [LARGE SCALE GENOMIC DNA]</scope>
    <source>
        <strain evidence="2 3">CCMP1005</strain>
    </source>
</reference>
<evidence type="ECO:0000256" key="1">
    <source>
        <dbReference type="SAM" id="Phobius"/>
    </source>
</evidence>
<dbReference type="AlphaFoldDB" id="K0RIS4"/>
<keyword evidence="1" id="KW-1133">Transmembrane helix</keyword>
<dbReference type="Pfam" id="PF04749">
    <property type="entry name" value="PLAC8"/>
    <property type="match status" value="1"/>
</dbReference>
<keyword evidence="3" id="KW-1185">Reference proteome</keyword>
<comment type="caution">
    <text evidence="2">The sequence shown here is derived from an EMBL/GenBank/DDBJ whole genome shotgun (WGS) entry which is preliminary data.</text>
</comment>
<proteinExistence type="predicted"/>
<feature type="transmembrane region" description="Helical" evidence="1">
    <location>
        <begin position="156"/>
        <end position="174"/>
    </location>
</feature>
<dbReference type="eggNOG" id="ENOG502SRZR">
    <property type="taxonomic scope" value="Eukaryota"/>
</dbReference>
<accession>K0RIS4</accession>
<name>K0RIS4_THAOC</name>
<organism evidence="2 3">
    <name type="scientific">Thalassiosira oceanica</name>
    <name type="common">Marine diatom</name>
    <dbReference type="NCBI Taxonomy" id="159749"/>
    <lineage>
        <taxon>Eukaryota</taxon>
        <taxon>Sar</taxon>
        <taxon>Stramenopiles</taxon>
        <taxon>Ochrophyta</taxon>
        <taxon>Bacillariophyta</taxon>
        <taxon>Coscinodiscophyceae</taxon>
        <taxon>Thalassiosirophycidae</taxon>
        <taxon>Thalassiosirales</taxon>
        <taxon>Thalassiosiraceae</taxon>
        <taxon>Thalassiosira</taxon>
    </lineage>
</organism>
<dbReference type="InterPro" id="IPR006461">
    <property type="entry name" value="PLAC_motif_containing"/>
</dbReference>
<feature type="transmembrane region" description="Helical" evidence="1">
    <location>
        <begin position="115"/>
        <end position="136"/>
    </location>
</feature>
<sequence length="499" mass="54130">MVQVSAPSVLPGGYVFDAVSNGQTFAVTVPAGGVSRGQTFSAPFEPGGGGLPASAVPEGRWKDGLCDCCMFGCCHSPLWMAICCRLALLGQVQNRLRLNWLGVRANPGDRSPFKILLGISILVILLFVLMLILQDVYTDPSTGKPIEGSPYWAIDAVYWALGVAEFVFPTYVILKTRRYIRKRSGIPEKSCQGCEDCCCAYWCSCCMVLQMAGHTADYETYAAKCCSETGLPAYGRHGVQTDSLWRQCWPTSRISIALACFGTYTSHHVFMLLGNCLSDIANEANEAAVDYDSVNAAAFESQRTLKVSHSTVTIPAFHLKKSKIGSAFCVAFHRLWSIAADSACSANKGRECRLRRASTVLGMPGKLSSFSAPPLVATQGQDNWWLGGLRLVVVDVPPGILWSSSEYGTVVLRTYANSSLHMRQSRGLDRAAWSLVQVRVLAGAFWMVRRSSGSDVVSFNSSVVRDNEGVEKAHGEAPPDFVLTLQEAANTNTAVDTKI</sequence>
<protein>
    <submittedName>
        <fullName evidence="2">Uncharacterized protein</fullName>
    </submittedName>
</protein>
<keyword evidence="1" id="KW-0472">Membrane</keyword>
<keyword evidence="1" id="KW-0812">Transmembrane</keyword>
<dbReference type="Proteomes" id="UP000266841">
    <property type="component" value="Unassembled WGS sequence"/>
</dbReference>
<dbReference type="EMBL" id="AGNL01038449">
    <property type="protein sequence ID" value="EJK53125.1"/>
    <property type="molecule type" value="Genomic_DNA"/>
</dbReference>